<dbReference type="Proteomes" id="UP000231409">
    <property type="component" value="Unassembled WGS sequence"/>
</dbReference>
<organism evidence="1 2">
    <name type="scientific">Marinobacter profundi</name>
    <dbReference type="NCBI Taxonomy" id="2666256"/>
    <lineage>
        <taxon>Bacteria</taxon>
        <taxon>Pseudomonadati</taxon>
        <taxon>Pseudomonadota</taxon>
        <taxon>Gammaproteobacteria</taxon>
        <taxon>Pseudomonadales</taxon>
        <taxon>Marinobacteraceae</taxon>
        <taxon>Marinobacter</taxon>
    </lineage>
</organism>
<sequence length="324" mass="35393">MAGCGPDDGGDSAFNPATNVDLVFSTFDLTDVEGRPSNLEHTRFRDFYRGIEPADPGNADARALAEALRSHIDVFIGGVRSANGIDYNRVRNPLDLMNQVIASAEVTNFQEGRSYISDRIDAGEAATYNTRPAGAMIRFTDQQATLARAALADRVWLYQTLAWTYNPLGPDNEPGFEKVYRTIQYVAQPAADDETAEPPELVSLLAGSQFDATSFSAFGYNRPEFATVDYLSRSYGSMELRQEFSGLKTDTLYLSNTKGLTVAGQNPDCVLVTLDYPQAELVVFMSEGEPATLASGADNPAHCSHQVPGEEWLRYATVAVAERQ</sequence>
<dbReference type="AlphaFoldDB" id="A0A2G1ULY5"/>
<evidence type="ECO:0000313" key="1">
    <source>
        <dbReference type="EMBL" id="PHQ15507.1"/>
    </source>
</evidence>
<protein>
    <submittedName>
        <fullName evidence="1">Uncharacterized protein</fullName>
    </submittedName>
</protein>
<comment type="caution">
    <text evidence="1">The sequence shown here is derived from an EMBL/GenBank/DDBJ whole genome shotgun (WGS) entry which is preliminary data.</text>
</comment>
<gene>
    <name evidence="1" type="ORF">CLH61_08900</name>
</gene>
<keyword evidence="2" id="KW-1185">Reference proteome</keyword>
<evidence type="ECO:0000313" key="2">
    <source>
        <dbReference type="Proteomes" id="UP000231409"/>
    </source>
</evidence>
<dbReference type="EMBL" id="NTFH01000007">
    <property type="protein sequence ID" value="PHQ15507.1"/>
    <property type="molecule type" value="Genomic_DNA"/>
</dbReference>
<accession>A0A2G1ULY5</accession>
<reference evidence="1 2" key="1">
    <citation type="submission" date="2017-09" db="EMBL/GenBank/DDBJ databases">
        <title>The draft genome sequences of Marinobacter sp. PWS21.</title>
        <authorList>
            <person name="Cao J."/>
        </authorList>
    </citation>
    <scope>NUCLEOTIDE SEQUENCE [LARGE SCALE GENOMIC DNA]</scope>
    <source>
        <strain evidence="1 2">PWS21</strain>
    </source>
</reference>
<name>A0A2G1ULY5_9GAMM</name>
<proteinExistence type="predicted"/>